<feature type="domain" description="Antitoxin SocA-like Panacea" evidence="1">
    <location>
        <begin position="24"/>
        <end position="109"/>
    </location>
</feature>
<sequence>MTVSAHDIAAELRDRLPGLPVKKLHKLLYYCQGHHLATFDRPLFGERIDAWDMGPVVSSLWRDERRGHAPPPRRQLGEAELNTIGYVISRYGNLTGTDLENLTHGEPPWRLADSSRRPGESVTIRQDWIKEFFRTAGAPRQQDDETVLDTADVRAWLADAAMDERGMHEDSVEALRARLVTGV</sequence>
<proteinExistence type="predicted"/>
<dbReference type="Pfam" id="PF13274">
    <property type="entry name" value="SocA_Panacea"/>
    <property type="match status" value="1"/>
</dbReference>
<dbReference type="EMBL" id="JAATEO010000021">
    <property type="protein sequence ID" value="NJP34118.1"/>
    <property type="molecule type" value="Genomic_DNA"/>
</dbReference>
<dbReference type="InterPro" id="IPR025272">
    <property type="entry name" value="SocA_Panacea"/>
</dbReference>
<protein>
    <submittedName>
        <fullName evidence="2">SocA family protein</fullName>
    </submittedName>
</protein>
<gene>
    <name evidence="2" type="ORF">HCJ94_19545</name>
</gene>
<comment type="caution">
    <text evidence="2">The sequence shown here is derived from an EMBL/GenBank/DDBJ whole genome shotgun (WGS) entry which is preliminary data.</text>
</comment>
<evidence type="ECO:0000259" key="1">
    <source>
        <dbReference type="Pfam" id="PF13274"/>
    </source>
</evidence>
<organism evidence="2 3">
    <name type="scientific">Micromonospora thermarum</name>
    <dbReference type="NCBI Taxonomy" id="2720024"/>
    <lineage>
        <taxon>Bacteria</taxon>
        <taxon>Bacillati</taxon>
        <taxon>Actinomycetota</taxon>
        <taxon>Actinomycetes</taxon>
        <taxon>Micromonosporales</taxon>
        <taxon>Micromonosporaceae</taxon>
        <taxon>Micromonospora</taxon>
    </lineage>
</organism>
<name>A0ABX0ZDS9_9ACTN</name>
<accession>A0ABX0ZDS9</accession>
<evidence type="ECO:0000313" key="2">
    <source>
        <dbReference type="EMBL" id="NJP34118.1"/>
    </source>
</evidence>
<dbReference type="Proteomes" id="UP000783871">
    <property type="component" value="Unassembled WGS sequence"/>
</dbReference>
<dbReference type="RefSeq" id="WP_168002476.1">
    <property type="nucleotide sequence ID" value="NZ_JAATEO010000021.1"/>
</dbReference>
<reference evidence="2 3" key="1">
    <citation type="submission" date="2020-03" db="EMBL/GenBank/DDBJ databases">
        <title>WGS of actinomycetes isolated from Thailand.</title>
        <authorList>
            <person name="Thawai C."/>
        </authorList>
    </citation>
    <scope>NUCLEOTIDE SEQUENCE [LARGE SCALE GENOMIC DNA]</scope>
    <source>
        <strain evidence="2 3">HSS6-12</strain>
    </source>
</reference>
<keyword evidence="3" id="KW-1185">Reference proteome</keyword>
<evidence type="ECO:0000313" key="3">
    <source>
        <dbReference type="Proteomes" id="UP000783871"/>
    </source>
</evidence>